<evidence type="ECO:0000256" key="5">
    <source>
        <dbReference type="ARBA" id="ARBA00022691"/>
    </source>
</evidence>
<evidence type="ECO:0000256" key="3">
    <source>
        <dbReference type="ARBA" id="ARBA00022603"/>
    </source>
</evidence>
<keyword evidence="4 7" id="KW-0808">Transferase</keyword>
<name>M2B048_9BACT</name>
<dbReference type="InterPro" id="IPR050903">
    <property type="entry name" value="Bact_Chemotaxis_MeTrfase"/>
</dbReference>
<dbReference type="AlphaFoldDB" id="M2B048"/>
<dbReference type="GO" id="GO:0032259">
    <property type="term" value="P:methylation"/>
    <property type="evidence" value="ECO:0007669"/>
    <property type="project" value="UniProtKB-KW"/>
</dbReference>
<evidence type="ECO:0000256" key="4">
    <source>
        <dbReference type="ARBA" id="ARBA00022679"/>
    </source>
</evidence>
<keyword evidence="8" id="KW-1185">Reference proteome</keyword>
<reference evidence="7" key="2">
    <citation type="journal article" date="2013" name="Mar. Genomics">
        <title>Expression of sulfatases in Rhodopirellula baltica and the diversity of sulfatases in the genus Rhodopirellula.</title>
        <authorList>
            <person name="Wegner C.E."/>
            <person name="Richter-Heitmann T."/>
            <person name="Klindworth A."/>
            <person name="Klockow C."/>
            <person name="Richter M."/>
            <person name="Achstetter T."/>
            <person name="Glockner F.O."/>
            <person name="Harder J."/>
        </authorList>
    </citation>
    <scope>NUCLEOTIDE SEQUENCE [LARGE SCALE GENOMIC DNA]</scope>
    <source>
        <strain evidence="7">6C</strain>
    </source>
</reference>
<keyword evidence="5" id="KW-0949">S-adenosyl-L-methionine</keyword>
<dbReference type="InterPro" id="IPR029063">
    <property type="entry name" value="SAM-dependent_MTases_sf"/>
</dbReference>
<dbReference type="PANTHER" id="PTHR24422">
    <property type="entry name" value="CHEMOTAXIS PROTEIN METHYLTRANSFERASE"/>
    <property type="match status" value="1"/>
</dbReference>
<dbReference type="InterPro" id="IPR022642">
    <property type="entry name" value="CheR_C"/>
</dbReference>
<evidence type="ECO:0000256" key="2">
    <source>
        <dbReference type="ARBA" id="ARBA00012534"/>
    </source>
</evidence>
<evidence type="ECO:0000313" key="7">
    <source>
        <dbReference type="EMBL" id="EMB15163.1"/>
    </source>
</evidence>
<dbReference type="PATRIC" id="fig|1263867.3.peg.4441"/>
<protein>
    <recommendedName>
        <fullName evidence="2">protein-glutamate O-methyltransferase</fullName>
        <ecNumber evidence="2">2.1.1.80</ecNumber>
    </recommendedName>
</protein>
<evidence type="ECO:0000313" key="8">
    <source>
        <dbReference type="Proteomes" id="UP000011529"/>
    </source>
</evidence>
<dbReference type="PRINTS" id="PR00996">
    <property type="entry name" value="CHERMTFRASE"/>
</dbReference>
<proteinExistence type="predicted"/>
<dbReference type="Proteomes" id="UP000011529">
    <property type="component" value="Unassembled WGS sequence"/>
</dbReference>
<dbReference type="SUPFAM" id="SSF53335">
    <property type="entry name" value="S-adenosyl-L-methionine-dependent methyltransferases"/>
    <property type="match status" value="1"/>
</dbReference>
<dbReference type="SMART" id="SM00138">
    <property type="entry name" value="MeTrc"/>
    <property type="match status" value="1"/>
</dbReference>
<dbReference type="PROSITE" id="PS50123">
    <property type="entry name" value="CHER"/>
    <property type="match status" value="1"/>
</dbReference>
<comment type="caution">
    <text evidence="7">The sequence shown here is derived from an EMBL/GenBank/DDBJ whole genome shotgun (WGS) entry which is preliminary data.</text>
</comment>
<dbReference type="EMBL" id="ANMO01000192">
    <property type="protein sequence ID" value="EMB15163.1"/>
    <property type="molecule type" value="Genomic_DNA"/>
</dbReference>
<dbReference type="InterPro" id="IPR036804">
    <property type="entry name" value="CheR_N_sf"/>
</dbReference>
<dbReference type="Gene3D" id="1.10.155.10">
    <property type="entry name" value="Chemotaxis receptor methyltransferase CheR, N-terminal domain"/>
    <property type="match status" value="1"/>
</dbReference>
<dbReference type="InterPro" id="IPR000780">
    <property type="entry name" value="CheR_MeTrfase"/>
</dbReference>
<dbReference type="InterPro" id="IPR022641">
    <property type="entry name" value="CheR_N"/>
</dbReference>
<dbReference type="SUPFAM" id="SSF47757">
    <property type="entry name" value="Chemotaxis receptor methyltransferase CheR, N-terminal domain"/>
    <property type="match status" value="1"/>
</dbReference>
<dbReference type="Pfam" id="PF01739">
    <property type="entry name" value="CheR"/>
    <property type="match status" value="1"/>
</dbReference>
<dbReference type="RefSeq" id="WP_008659381.1">
    <property type="nucleotide sequence ID" value="NZ_ANMO01000192.1"/>
</dbReference>
<dbReference type="PANTHER" id="PTHR24422:SF21">
    <property type="entry name" value="CHEMOTAXIS PROTEIN METHYLTRANSFERASE 1"/>
    <property type="match status" value="1"/>
</dbReference>
<evidence type="ECO:0000256" key="1">
    <source>
        <dbReference type="ARBA" id="ARBA00001541"/>
    </source>
</evidence>
<gene>
    <name evidence="7" type="ORF">RE6C_04145</name>
</gene>
<feature type="domain" description="CheR-type methyltransferase" evidence="6">
    <location>
        <begin position="2"/>
        <end position="279"/>
    </location>
</feature>
<organism evidence="7 8">
    <name type="scientific">Rhodopirellula europaea 6C</name>
    <dbReference type="NCBI Taxonomy" id="1263867"/>
    <lineage>
        <taxon>Bacteria</taxon>
        <taxon>Pseudomonadati</taxon>
        <taxon>Planctomycetota</taxon>
        <taxon>Planctomycetia</taxon>
        <taxon>Pirellulales</taxon>
        <taxon>Pirellulaceae</taxon>
        <taxon>Rhodopirellula</taxon>
    </lineage>
</organism>
<reference evidence="7" key="1">
    <citation type="submission" date="2012-11" db="EMBL/GenBank/DDBJ databases">
        <title>Permanent draft genomes of Rhodopirellula europaea strain SH398 and 6C.</title>
        <authorList>
            <person name="Richter M."/>
            <person name="Richter-Heitmann T."/>
            <person name="Frank C."/>
            <person name="Harder J."/>
            <person name="Glockner F.O."/>
        </authorList>
    </citation>
    <scope>NUCLEOTIDE SEQUENCE</scope>
    <source>
        <strain evidence="7">6C</strain>
    </source>
</reference>
<dbReference type="EC" id="2.1.1.80" evidence="2"/>
<comment type="catalytic activity">
    <reaction evidence="1">
        <text>L-glutamyl-[protein] + S-adenosyl-L-methionine = [protein]-L-glutamate 5-O-methyl ester + S-adenosyl-L-homocysteine</text>
        <dbReference type="Rhea" id="RHEA:24452"/>
        <dbReference type="Rhea" id="RHEA-COMP:10208"/>
        <dbReference type="Rhea" id="RHEA-COMP:10311"/>
        <dbReference type="ChEBI" id="CHEBI:29973"/>
        <dbReference type="ChEBI" id="CHEBI:57856"/>
        <dbReference type="ChEBI" id="CHEBI:59789"/>
        <dbReference type="ChEBI" id="CHEBI:82795"/>
        <dbReference type="EC" id="2.1.1.80"/>
    </reaction>
</comment>
<keyword evidence="3 7" id="KW-0489">Methyltransferase</keyword>
<accession>M2B048</accession>
<sequence>MSLAPSPAIDSRSFDYLAALVLKESAIVIEKTKTYLFESRLMPIARSHNLSDLDQLVEALKRPGSTALVDSVIDAMTTNETSFFRDLHPFNALRTHLIPELIQKRSKERVLNVWSNACSSGQEVYSIAMLLKENFPELAGWRVRLTATDLSKQILDKAQSGIFTQTEINRGLPMPMVLKYFKRNGVTWQISDEIRKMVDFRVLNLVQPWPPSLPKMDIVFLRNVLIYFSVDTKKEILWKVHRNLQKDGVLLLGGAETTMNLDVPFERRVIDKTTGYFPI</sequence>
<dbReference type="GO" id="GO:0008983">
    <property type="term" value="F:protein-glutamate O-methyltransferase activity"/>
    <property type="evidence" value="ECO:0007669"/>
    <property type="project" value="UniProtKB-EC"/>
</dbReference>
<evidence type="ECO:0000259" key="6">
    <source>
        <dbReference type="PROSITE" id="PS50123"/>
    </source>
</evidence>
<dbReference type="Gene3D" id="3.40.50.150">
    <property type="entry name" value="Vaccinia Virus protein VP39"/>
    <property type="match status" value="1"/>
</dbReference>
<dbReference type="Pfam" id="PF03705">
    <property type="entry name" value="CheR_N"/>
    <property type="match status" value="1"/>
</dbReference>